<evidence type="ECO:0000313" key="2">
    <source>
        <dbReference type="Proteomes" id="UP001226091"/>
    </source>
</evidence>
<sequence>MVIPEELDLISVFGAIPQRKDETDPFYYDNLTFVFENQYELYEISISPFYHEFSLSVKE</sequence>
<gene>
    <name evidence="1" type="ORF">QLQ22_11725</name>
</gene>
<evidence type="ECO:0000313" key="1">
    <source>
        <dbReference type="EMBL" id="WHZ59954.1"/>
    </source>
</evidence>
<protein>
    <submittedName>
        <fullName evidence="1">Uncharacterized protein</fullName>
    </submittedName>
</protein>
<name>A0ACD4RHK9_9BACI</name>
<dbReference type="Proteomes" id="UP001226091">
    <property type="component" value="Chromosome"/>
</dbReference>
<proteinExistence type="predicted"/>
<dbReference type="EMBL" id="CP126116">
    <property type="protein sequence ID" value="WHZ59954.1"/>
    <property type="molecule type" value="Genomic_DNA"/>
</dbReference>
<keyword evidence="2" id="KW-1185">Reference proteome</keyword>
<organism evidence="1 2">
    <name type="scientific">Metabacillus hrfriensis</name>
    <dbReference type="NCBI Taxonomy" id="3048891"/>
    <lineage>
        <taxon>Bacteria</taxon>
        <taxon>Bacillati</taxon>
        <taxon>Bacillota</taxon>
        <taxon>Bacilli</taxon>
        <taxon>Bacillales</taxon>
        <taxon>Bacillaceae</taxon>
        <taxon>Metabacillus</taxon>
    </lineage>
</organism>
<accession>A0ACD4RHK9</accession>
<reference evidence="2" key="1">
    <citation type="journal article" date="2025" name="Aquaculture">
        <title>Assessment of the bioflocculant production and safety properties of Metabacillus hrfriensis sp. nov. based on phenotypic and whole-genome sequencing analysis.</title>
        <authorList>
            <person name="Zhang R."/>
            <person name="Zhao Z."/>
            <person name="Luo L."/>
            <person name="Wang S."/>
            <person name="Guo K."/>
            <person name="Xu W."/>
        </authorList>
    </citation>
    <scope>NUCLEOTIDE SEQUENCE [LARGE SCALE GENOMIC DNA]</scope>
    <source>
        <strain evidence="2">CT-WN-B3</strain>
    </source>
</reference>